<dbReference type="SUPFAM" id="SSF49265">
    <property type="entry name" value="Fibronectin type III"/>
    <property type="match status" value="5"/>
</dbReference>
<dbReference type="KEGG" id="aqu:100639668"/>
<keyword evidence="4" id="KW-0732">Signal</keyword>
<proteinExistence type="predicted"/>
<feature type="domain" description="Sushi" evidence="6">
    <location>
        <begin position="444"/>
        <end position="506"/>
    </location>
</feature>
<feature type="domain" description="Sushi" evidence="6">
    <location>
        <begin position="258"/>
        <end position="317"/>
    </location>
</feature>
<feature type="domain" description="Sushi" evidence="6">
    <location>
        <begin position="380"/>
        <end position="443"/>
    </location>
</feature>
<dbReference type="CDD" id="cd00033">
    <property type="entry name" value="CCP"/>
    <property type="match status" value="4"/>
</dbReference>
<dbReference type="SMART" id="SM00539">
    <property type="entry name" value="NIDO"/>
    <property type="match status" value="1"/>
</dbReference>
<name>A0AAN0JK13_AMPQE</name>
<evidence type="ECO:0008006" key="10">
    <source>
        <dbReference type="Google" id="ProtNLM"/>
    </source>
</evidence>
<dbReference type="InterPro" id="IPR036116">
    <property type="entry name" value="FN3_sf"/>
</dbReference>
<dbReference type="Pfam" id="PF06119">
    <property type="entry name" value="NIDO"/>
    <property type="match status" value="1"/>
</dbReference>
<feature type="disulfide bond" evidence="3">
    <location>
        <begin position="350"/>
        <end position="377"/>
    </location>
</feature>
<keyword evidence="9" id="KW-1185">Reference proteome</keyword>
<reference evidence="8" key="2">
    <citation type="submission" date="2024-06" db="UniProtKB">
        <authorList>
            <consortium name="EnsemblMetazoa"/>
        </authorList>
    </citation>
    <scope>IDENTIFICATION</scope>
</reference>
<feature type="domain" description="Sushi" evidence="6">
    <location>
        <begin position="318"/>
        <end position="379"/>
    </location>
</feature>
<protein>
    <recommendedName>
        <fullName evidence="10">Protein-tyrosine-phosphatase</fullName>
    </recommendedName>
</protein>
<dbReference type="InterPro" id="IPR003886">
    <property type="entry name" value="NIDO_dom"/>
</dbReference>
<dbReference type="InterPro" id="IPR003961">
    <property type="entry name" value="FN3_dom"/>
</dbReference>
<dbReference type="CDD" id="cd00063">
    <property type="entry name" value="FN3"/>
    <property type="match status" value="7"/>
</dbReference>
<feature type="domain" description="Fibronectin type-III" evidence="5">
    <location>
        <begin position="1140"/>
        <end position="1231"/>
    </location>
</feature>
<reference evidence="9" key="1">
    <citation type="journal article" date="2010" name="Nature">
        <title>The Amphimedon queenslandica genome and the evolution of animal complexity.</title>
        <authorList>
            <person name="Srivastava M."/>
            <person name="Simakov O."/>
            <person name="Chapman J."/>
            <person name="Fahey B."/>
            <person name="Gauthier M.E."/>
            <person name="Mitros T."/>
            <person name="Richards G.S."/>
            <person name="Conaco C."/>
            <person name="Dacre M."/>
            <person name="Hellsten U."/>
            <person name="Larroux C."/>
            <person name="Putnam N.H."/>
            <person name="Stanke M."/>
            <person name="Adamska M."/>
            <person name="Darling A."/>
            <person name="Degnan S.M."/>
            <person name="Oakley T.H."/>
            <person name="Plachetzki D.C."/>
            <person name="Zhai Y."/>
            <person name="Adamski M."/>
            <person name="Calcino A."/>
            <person name="Cummins S.F."/>
            <person name="Goodstein D.M."/>
            <person name="Harris C."/>
            <person name="Jackson D.J."/>
            <person name="Leys S.P."/>
            <person name="Shu S."/>
            <person name="Woodcroft B.J."/>
            <person name="Vervoort M."/>
            <person name="Kosik K.S."/>
            <person name="Manning G."/>
            <person name="Degnan B.M."/>
            <person name="Rokhsar D.S."/>
        </authorList>
    </citation>
    <scope>NUCLEOTIDE SEQUENCE [LARGE SCALE GENOMIC DNA]</scope>
</reference>
<evidence type="ECO:0000259" key="7">
    <source>
        <dbReference type="PROSITE" id="PS51220"/>
    </source>
</evidence>
<organism evidence="8 9">
    <name type="scientific">Amphimedon queenslandica</name>
    <name type="common">Sponge</name>
    <dbReference type="NCBI Taxonomy" id="400682"/>
    <lineage>
        <taxon>Eukaryota</taxon>
        <taxon>Metazoa</taxon>
        <taxon>Porifera</taxon>
        <taxon>Demospongiae</taxon>
        <taxon>Heteroscleromorpha</taxon>
        <taxon>Haplosclerida</taxon>
        <taxon>Niphatidae</taxon>
        <taxon>Amphimedon</taxon>
    </lineage>
</organism>
<accession>A0AAN0JK13</accession>
<feature type="domain" description="Fibronectin type-III" evidence="5">
    <location>
        <begin position="1233"/>
        <end position="1333"/>
    </location>
</feature>
<comment type="caution">
    <text evidence="3">Lacks conserved residue(s) required for the propagation of feature annotation.</text>
</comment>
<dbReference type="GO" id="GO:0007160">
    <property type="term" value="P:cell-matrix adhesion"/>
    <property type="evidence" value="ECO:0007669"/>
    <property type="project" value="InterPro"/>
</dbReference>
<dbReference type="PANTHER" id="PTHR46957">
    <property type="entry name" value="CYTOKINE RECEPTOR"/>
    <property type="match status" value="1"/>
</dbReference>
<dbReference type="PROSITE" id="PS50853">
    <property type="entry name" value="FN3"/>
    <property type="match status" value="8"/>
</dbReference>
<feature type="domain" description="NIDO" evidence="7">
    <location>
        <begin position="95"/>
        <end position="250"/>
    </location>
</feature>
<dbReference type="InterPro" id="IPR000436">
    <property type="entry name" value="Sushi_SCR_CCP_dom"/>
</dbReference>
<dbReference type="Pfam" id="PF00041">
    <property type="entry name" value="fn3"/>
    <property type="match status" value="8"/>
</dbReference>
<dbReference type="Gene3D" id="2.10.70.10">
    <property type="entry name" value="Complement Module, domain 1"/>
    <property type="match status" value="4"/>
</dbReference>
<dbReference type="GO" id="GO:0016020">
    <property type="term" value="C:membrane"/>
    <property type="evidence" value="ECO:0007669"/>
    <property type="project" value="UniProtKB-SubCell"/>
</dbReference>
<evidence type="ECO:0000259" key="5">
    <source>
        <dbReference type="PROSITE" id="PS50853"/>
    </source>
</evidence>
<feature type="domain" description="Fibronectin type-III" evidence="5">
    <location>
        <begin position="862"/>
        <end position="953"/>
    </location>
</feature>
<dbReference type="SUPFAM" id="SSF57535">
    <property type="entry name" value="Complement control module/SCR domain"/>
    <property type="match status" value="4"/>
</dbReference>
<evidence type="ECO:0000313" key="8">
    <source>
        <dbReference type="EnsemblMetazoa" id="XP_019857023.1"/>
    </source>
</evidence>
<dbReference type="InterPro" id="IPR050713">
    <property type="entry name" value="RTP_Phos/Ushers"/>
</dbReference>
<dbReference type="SMART" id="SM00032">
    <property type="entry name" value="CCP"/>
    <property type="match status" value="4"/>
</dbReference>
<evidence type="ECO:0000313" key="9">
    <source>
        <dbReference type="Proteomes" id="UP000007879"/>
    </source>
</evidence>
<dbReference type="InterPro" id="IPR035976">
    <property type="entry name" value="Sushi/SCR/CCP_sf"/>
</dbReference>
<feature type="disulfide bond" evidence="3">
    <location>
        <begin position="414"/>
        <end position="441"/>
    </location>
</feature>
<feature type="signal peptide" evidence="4">
    <location>
        <begin position="1"/>
        <end position="20"/>
    </location>
</feature>
<dbReference type="FunFam" id="2.60.40.10:FF:000028">
    <property type="entry name" value="Neuronal cell adhesion molecule"/>
    <property type="match status" value="2"/>
</dbReference>
<dbReference type="Gene3D" id="2.60.40.10">
    <property type="entry name" value="Immunoglobulins"/>
    <property type="match status" value="9"/>
</dbReference>
<evidence type="ECO:0000256" key="1">
    <source>
        <dbReference type="ARBA" id="ARBA00022737"/>
    </source>
</evidence>
<evidence type="ECO:0000256" key="2">
    <source>
        <dbReference type="ARBA" id="ARBA00023157"/>
    </source>
</evidence>
<evidence type="ECO:0000256" key="3">
    <source>
        <dbReference type="PROSITE-ProRule" id="PRU00302"/>
    </source>
</evidence>
<feature type="domain" description="Fibronectin type-III" evidence="5">
    <location>
        <begin position="671"/>
        <end position="763"/>
    </location>
</feature>
<feature type="domain" description="Fibronectin type-III" evidence="5">
    <location>
        <begin position="1051"/>
        <end position="1138"/>
    </location>
</feature>
<keyword evidence="3" id="KW-0768">Sushi</keyword>
<dbReference type="InterPro" id="IPR013783">
    <property type="entry name" value="Ig-like_fold"/>
</dbReference>
<dbReference type="Pfam" id="PF00084">
    <property type="entry name" value="Sushi"/>
    <property type="match status" value="4"/>
</dbReference>
<feature type="domain" description="Fibronectin type-III" evidence="5">
    <location>
        <begin position="523"/>
        <end position="613"/>
    </location>
</feature>
<dbReference type="PROSITE" id="PS50923">
    <property type="entry name" value="SUSHI"/>
    <property type="match status" value="4"/>
</dbReference>
<dbReference type="EnsemblMetazoa" id="XM_020001464.1">
    <property type="protein sequence ID" value="XP_019857023.1"/>
    <property type="gene ID" value="LOC100639668"/>
</dbReference>
<feature type="disulfide bond" evidence="3">
    <location>
        <begin position="288"/>
        <end position="315"/>
    </location>
</feature>
<dbReference type="Proteomes" id="UP000007879">
    <property type="component" value="Unassembled WGS sequence"/>
</dbReference>
<dbReference type="RefSeq" id="XP_019857023.1">
    <property type="nucleotide sequence ID" value="XM_020001464.1"/>
</dbReference>
<feature type="chain" id="PRO_5042896073" description="Protein-tyrosine-phosphatase" evidence="4">
    <location>
        <begin position="21"/>
        <end position="1343"/>
    </location>
</feature>
<evidence type="ECO:0000259" key="6">
    <source>
        <dbReference type="PROSITE" id="PS50923"/>
    </source>
</evidence>
<evidence type="ECO:0000256" key="4">
    <source>
        <dbReference type="SAM" id="SignalP"/>
    </source>
</evidence>
<keyword evidence="2 3" id="KW-1015">Disulfide bond</keyword>
<dbReference type="PROSITE" id="PS51220">
    <property type="entry name" value="NIDO"/>
    <property type="match status" value="1"/>
</dbReference>
<feature type="domain" description="Fibronectin type-III" evidence="5">
    <location>
        <begin position="767"/>
        <end position="857"/>
    </location>
</feature>
<dbReference type="GeneID" id="100639668"/>
<dbReference type="SMART" id="SM00060">
    <property type="entry name" value="FN3"/>
    <property type="match status" value="8"/>
</dbReference>
<sequence length="1343" mass="145282">MNPGYLLLLFLSLLFQSCRSVPISRFYEFAGSTGDQTFTNVDDQSTSLNLLNNFIFYGTNFSTVFINNNGLLSFYAAHNEYTSDPFPLPQTLIAPFWADVDTRGGAGTVYCRETAASAIVSKVAQDVRLAFPNQPPFTAKSVVIVTWYIVGYYEENDNKLNTFQCVLATDGGRSYVLFLYLDDGINWVTGDASGGSNGIGGTEAYVGFNFGGQNATYFAVQGSRTLAVIDIETTSNVEVPGLWIFQVNEVQIVTSTIGSCGTPDQLYANATILSYNTTTVNSTATYSCQNGYNLVGISVRTCLSSGNWSGSPPYCQIVNCTELMVDSSGALSVSYSSNSYSYNSKATYSCQNGYILVGAAIRTCQSTGSWSGNAPYCQIVNCSELMVESDAVGGLSISYSSNSRSYNSTATYSCEDGYSLTGVSVRTCLSDGNWSGDPPYCQSINCSELMVESNAYGGLSVSLSSTNVNSTATYSCTYEGYKLVGNGVRICQANGRWSEVEPKCEITAINLYGASNESTPTRPVFDLKINSSSPTSFMISWTPPMLDYLNGPNITYVILVTSANSSFNYTSNTNYATIVRLQPFTTYWCRVAVRNNAGIGPYSLSIEIKTLEDVIVGEKTYIYKTSDRNITIENLQPSYTYNISVAAFTNGRGPFSEPISITMPDDVPSGRPQSLNLASAGATSLSISWNPPDEEDRNGNINEYIVNVTNTDTLVTTQFTTANNDFSIVDLNPDTTYSLSVAARNANGTGPFTQSLLTKTGQSAPSQPRHLKAIAISSSSILLAWESPSNPNGDITEYYINITDESTSTVVMQETSNITYVIITDLSPNNTYRCHVAAATTYIGQVSEYVFVNTGEDVPTAAPLSVLPIAIDSTIISISWSPPNINTTNGVIRHYKVSIINMATGSEQTLTTANSHLTILMLTPFTTYSVRVAAFTIGTGPYSRPINVTTAKDSCQVMHQKTLMPPPMDPTLILKWSPPNTPNGIIRYYQITLLDQTNSTVFHFNTTEFEFTVNELLSFTRYTCYVSAFTIAAGPAAVLTIMTQESAPSNPPTSIMLKSVNYTSINVSWSPPAVPNGLIHLYIIRISNGLLVIDYNSTEEYMLITGLMPNQNYTVSLAAVTIDVGPFSTNLVITLQEKVATDPPTGLCNELNGSNLTLHWLPPPDGSVDGIISGYRINCTGENEHFISKTVSMTRASVDLGKDTYYTCMVCILTSAGCGPSGVNYINTYSGFPVGPPQSLSVNATDLSILIDWEAPFDPFNIITSYAITYQLLDTPVSLAVPRPVATVSGITDTMYLLELVLSASSYNITVYANTSNGTGIESEPIAITTQKSGTKSTNLFNL</sequence>
<keyword evidence="1" id="KW-0677">Repeat</keyword>
<dbReference type="PANTHER" id="PTHR46957:SF3">
    <property type="entry name" value="CYTOKINE RECEPTOR"/>
    <property type="match status" value="1"/>
</dbReference>
<feature type="domain" description="Fibronectin type-III" evidence="5">
    <location>
        <begin position="957"/>
        <end position="1046"/>
    </location>
</feature>